<reference evidence="5 6" key="1">
    <citation type="submission" date="2017-07" db="EMBL/GenBank/DDBJ databases">
        <title>Draft genome sequence of aerobic hyperthermophilic archaea, Pyrobaculum aerophilum YKB31 and YKB32.</title>
        <authorList>
            <person name="Mochizuki T."/>
            <person name="Berliner A.J."/>
            <person name="Yoshida-Takashima Y."/>
            <person name="Takaki Y."/>
            <person name="Nunoura T."/>
            <person name="Takai K."/>
        </authorList>
    </citation>
    <scope>NUCLEOTIDE SEQUENCE [LARGE SCALE GENOMIC DNA]</scope>
    <source>
        <strain evidence="3 6">YKB31</strain>
        <strain evidence="4 5">YKB32</strain>
    </source>
</reference>
<sequence>MATWKLEENIQRDMEKAQENIELYGGHLLKEPNRYEIRTGVVVAARFADKLRRTAFAVFGGVVPREEIVRATSELNKKIYEKLISMGVGKLDIVRISVEASIEGGKLAFGEPKIEWFVPYSELQRRVEDCEKKVAEIRKKIEALLQEIP</sequence>
<dbReference type="RefSeq" id="WP_011009194.1">
    <property type="nucleotide sequence ID" value="NZ_DAIOPL010000013.1"/>
</dbReference>
<dbReference type="PIRSF" id="PIRSF037214">
    <property type="entry name" value="UCP037214"/>
    <property type="match status" value="1"/>
</dbReference>
<dbReference type="EMBL" id="NMUF01000052">
    <property type="protein sequence ID" value="RFA95697.1"/>
    <property type="molecule type" value="Genomic_DNA"/>
</dbReference>
<dbReference type="Proteomes" id="UP000257123">
    <property type="component" value="Unassembled WGS sequence"/>
</dbReference>
<dbReference type="Pfam" id="PF10015">
    <property type="entry name" value="ThermoDBP-RP_arch"/>
    <property type="match status" value="1"/>
</dbReference>
<dbReference type="InterPro" id="IPR017140">
    <property type="entry name" value="ThermoDBP-RPs_arc"/>
</dbReference>
<name>A0A371QUG2_9CREN</name>
<dbReference type="GeneID" id="1463905"/>
<keyword evidence="1" id="KW-0175">Coiled coil</keyword>
<gene>
    <name evidence="3" type="ORF">CGL51_13360</name>
    <name evidence="4" type="ORF">CGL52_12450</name>
    <name evidence="2" type="ORF">HA333_05755</name>
</gene>
<reference evidence="2" key="2">
    <citation type="journal article" date="2020" name="bioRxiv">
        <title>A rank-normalized archaeal taxonomy based on genome phylogeny resolves widespread incomplete and uneven classifications.</title>
        <authorList>
            <person name="Rinke C."/>
            <person name="Chuvochina M."/>
            <person name="Mussig A.J."/>
            <person name="Chaumeil P.-A."/>
            <person name="Waite D.W."/>
            <person name="Whitman W.B."/>
            <person name="Parks D.H."/>
            <person name="Hugenholtz P."/>
        </authorList>
    </citation>
    <scope>NUCLEOTIDE SEQUENCE</scope>
    <source>
        <strain evidence="2">UBA8839</strain>
    </source>
</reference>
<dbReference type="OrthoDB" id="15362at2157"/>
<organism evidence="3 6">
    <name type="scientific">Pyrobaculum aerophilum</name>
    <dbReference type="NCBI Taxonomy" id="13773"/>
    <lineage>
        <taxon>Archaea</taxon>
        <taxon>Thermoproteota</taxon>
        <taxon>Thermoprotei</taxon>
        <taxon>Thermoproteales</taxon>
        <taxon>Thermoproteaceae</taxon>
        <taxon>Pyrobaculum</taxon>
    </lineage>
</organism>
<evidence type="ECO:0000313" key="3">
    <source>
        <dbReference type="EMBL" id="RFA93087.1"/>
    </source>
</evidence>
<accession>A0A371QUG2</accession>
<dbReference type="Proteomes" id="UP000651120">
    <property type="component" value="Unassembled WGS sequence"/>
</dbReference>
<dbReference type="EMBL" id="DUJP01000025">
    <property type="protein sequence ID" value="HII46949.1"/>
    <property type="molecule type" value="Genomic_DNA"/>
</dbReference>
<protein>
    <submittedName>
        <fullName evidence="3">DUF2258 domain-containing protein</fullName>
    </submittedName>
</protein>
<dbReference type="OMA" id="KIEWFVP"/>
<evidence type="ECO:0000256" key="1">
    <source>
        <dbReference type="SAM" id="Coils"/>
    </source>
</evidence>
<evidence type="ECO:0000313" key="2">
    <source>
        <dbReference type="EMBL" id="HII46949.1"/>
    </source>
</evidence>
<evidence type="ECO:0000313" key="6">
    <source>
        <dbReference type="Proteomes" id="UP000257123"/>
    </source>
</evidence>
<dbReference type="EMBL" id="NMUE01000068">
    <property type="protein sequence ID" value="RFA93087.1"/>
    <property type="molecule type" value="Genomic_DNA"/>
</dbReference>
<evidence type="ECO:0000313" key="5">
    <source>
        <dbReference type="Proteomes" id="UP000256877"/>
    </source>
</evidence>
<dbReference type="AlphaFoldDB" id="A0A371QUG2"/>
<proteinExistence type="predicted"/>
<comment type="caution">
    <text evidence="3">The sequence shown here is derived from an EMBL/GenBank/DDBJ whole genome shotgun (WGS) entry which is preliminary data.</text>
</comment>
<evidence type="ECO:0000313" key="4">
    <source>
        <dbReference type="EMBL" id="RFA95697.1"/>
    </source>
</evidence>
<dbReference type="Proteomes" id="UP000256877">
    <property type="component" value="Unassembled WGS sequence"/>
</dbReference>
<feature type="coiled-coil region" evidence="1">
    <location>
        <begin position="120"/>
        <end position="147"/>
    </location>
</feature>